<feature type="compositionally biased region" description="Basic and acidic residues" evidence="1">
    <location>
        <begin position="40"/>
        <end position="49"/>
    </location>
</feature>
<evidence type="ECO:0000313" key="3">
    <source>
        <dbReference type="Proteomes" id="UP000712281"/>
    </source>
</evidence>
<reference evidence="2" key="1">
    <citation type="submission" date="2019-12" db="EMBL/GenBank/DDBJ databases">
        <title>Genome sequencing and annotation of Brassica cretica.</title>
        <authorList>
            <person name="Studholme D.J."/>
            <person name="Sarris P.F."/>
        </authorList>
    </citation>
    <scope>NUCLEOTIDE SEQUENCE</scope>
    <source>
        <strain evidence="2">PFS-001/15</strain>
        <tissue evidence="2">Leaf</tissue>
    </source>
</reference>
<evidence type="ECO:0000313" key="2">
    <source>
        <dbReference type="EMBL" id="KAF2566113.1"/>
    </source>
</evidence>
<evidence type="ECO:0000256" key="1">
    <source>
        <dbReference type="SAM" id="MobiDB-lite"/>
    </source>
</evidence>
<feature type="region of interest" description="Disordered" evidence="1">
    <location>
        <begin position="31"/>
        <end position="64"/>
    </location>
</feature>
<comment type="caution">
    <text evidence="2">The sequence shown here is derived from an EMBL/GenBank/DDBJ whole genome shotgun (WGS) entry which is preliminary data.</text>
</comment>
<dbReference type="EMBL" id="QGKW02001911">
    <property type="protein sequence ID" value="KAF2566113.1"/>
    <property type="molecule type" value="Genomic_DNA"/>
</dbReference>
<name>A0A8S9I9G3_BRACR</name>
<proteinExistence type="predicted"/>
<gene>
    <name evidence="2" type="ORF">F2Q68_00025836</name>
</gene>
<accession>A0A8S9I9G3</accession>
<protein>
    <submittedName>
        <fullName evidence="2">Uncharacterized protein</fullName>
    </submittedName>
</protein>
<dbReference type="Proteomes" id="UP000712281">
    <property type="component" value="Unassembled WGS sequence"/>
</dbReference>
<organism evidence="2 3">
    <name type="scientific">Brassica cretica</name>
    <name type="common">Mustard</name>
    <dbReference type="NCBI Taxonomy" id="69181"/>
    <lineage>
        <taxon>Eukaryota</taxon>
        <taxon>Viridiplantae</taxon>
        <taxon>Streptophyta</taxon>
        <taxon>Embryophyta</taxon>
        <taxon>Tracheophyta</taxon>
        <taxon>Spermatophyta</taxon>
        <taxon>Magnoliopsida</taxon>
        <taxon>eudicotyledons</taxon>
        <taxon>Gunneridae</taxon>
        <taxon>Pentapetalae</taxon>
        <taxon>rosids</taxon>
        <taxon>malvids</taxon>
        <taxon>Brassicales</taxon>
        <taxon>Brassicaceae</taxon>
        <taxon>Brassiceae</taxon>
        <taxon>Brassica</taxon>
    </lineage>
</organism>
<dbReference type="AlphaFoldDB" id="A0A8S9I9G3"/>
<sequence>MFLRERMVGQTNLRKRLRSEEVGKMHEGILEPAGMMQEGSRQEEGHVDHNGTSTEPLARPLVEI</sequence>